<dbReference type="RefSeq" id="WP_211855502.1">
    <property type="nucleotide sequence ID" value="NZ_JAAGBB010000040.1"/>
</dbReference>
<dbReference type="EMBL" id="JAAGBB010000040">
    <property type="protein sequence ID" value="MBR0667724.1"/>
    <property type="molecule type" value="Genomic_DNA"/>
</dbReference>
<dbReference type="InterPro" id="IPR011009">
    <property type="entry name" value="Kinase-like_dom_sf"/>
</dbReference>
<dbReference type="SUPFAM" id="SSF56112">
    <property type="entry name" value="Protein kinase-like (PK-like)"/>
    <property type="match status" value="1"/>
</dbReference>
<organism evidence="1 2">
    <name type="scientific">Plastoroseomonas hellenica</name>
    <dbReference type="NCBI Taxonomy" id="2687306"/>
    <lineage>
        <taxon>Bacteria</taxon>
        <taxon>Pseudomonadati</taxon>
        <taxon>Pseudomonadota</taxon>
        <taxon>Alphaproteobacteria</taxon>
        <taxon>Acetobacterales</taxon>
        <taxon>Acetobacteraceae</taxon>
        <taxon>Plastoroseomonas</taxon>
    </lineage>
</organism>
<keyword evidence="2" id="KW-1185">Reference proteome</keyword>
<reference evidence="2" key="1">
    <citation type="journal article" date="2021" name="Syst. Appl. Microbiol.">
        <title>Roseomonas hellenica sp. nov., isolated from roots of wild-growing Alkanna tinctoria.</title>
        <authorList>
            <person name="Rat A."/>
            <person name="Naranjo H.D."/>
            <person name="Lebbe L."/>
            <person name="Cnockaert M."/>
            <person name="Krigas N."/>
            <person name="Grigoriadou K."/>
            <person name="Maloupa E."/>
            <person name="Willems A."/>
        </authorList>
    </citation>
    <scope>NUCLEOTIDE SEQUENCE [LARGE SCALE GENOMIC DNA]</scope>
    <source>
        <strain evidence="2">LMG 31523</strain>
    </source>
</reference>
<proteinExistence type="predicted"/>
<accession>A0ABS5F583</accession>
<sequence length="354" mass="39169">MTPPLPEIADAGRLTEALRRSGALGEGQVAEVTVENAFSTLLSRITRLRLTYDGAADGAPAALVVKAGLPDAPGRLWEAGRREVAFYREVAAATPPGLVPRCFDAAWEQESGAWHLLLEDLTATHEVATRWPLPPTLVQSEAIIRARARFQAAWWDDPRLGAGIGAWQDAAATEQATQRLAAQYASFAEVLGDRLPVARRDLYARLLDAAPRLGARYHAHRQMTIVQGDAHVWNCFLPRDGTGEGARLFDWDGWRIDVGTDDLAYMMAVHWYPELRRGAERHLLDCHHAELLAAGVAGYDRGALQDDYRLSVLWQITTPVWQQANGIPPVIWWNNLERVHLAAEDLGCRDLLDG</sequence>
<name>A0ABS5F583_9PROT</name>
<protein>
    <submittedName>
        <fullName evidence="1">Aminoglycoside phosphotransferase</fullName>
    </submittedName>
</protein>
<dbReference type="Proteomes" id="UP001196870">
    <property type="component" value="Unassembled WGS sequence"/>
</dbReference>
<evidence type="ECO:0000313" key="1">
    <source>
        <dbReference type="EMBL" id="MBR0667724.1"/>
    </source>
</evidence>
<comment type="caution">
    <text evidence="1">The sequence shown here is derived from an EMBL/GenBank/DDBJ whole genome shotgun (WGS) entry which is preliminary data.</text>
</comment>
<evidence type="ECO:0000313" key="2">
    <source>
        <dbReference type="Proteomes" id="UP001196870"/>
    </source>
</evidence>
<gene>
    <name evidence="1" type="ORF">GXW71_25435</name>
</gene>